<reference evidence="2 3" key="1">
    <citation type="submission" date="2023-03" db="EMBL/GenBank/DDBJ databases">
        <title>YIM 152171 draft genome.</title>
        <authorList>
            <person name="Yang Z."/>
        </authorList>
    </citation>
    <scope>NUCLEOTIDE SEQUENCE [LARGE SCALE GENOMIC DNA]</scope>
    <source>
        <strain evidence="2 3">YIM 152171</strain>
    </source>
</reference>
<organism evidence="2 3">
    <name type="scientific">Marinimicrococcus flavescens</name>
    <dbReference type="NCBI Taxonomy" id="3031815"/>
    <lineage>
        <taxon>Bacteria</taxon>
        <taxon>Pseudomonadati</taxon>
        <taxon>Pseudomonadota</taxon>
        <taxon>Alphaproteobacteria</taxon>
        <taxon>Geminicoccales</taxon>
        <taxon>Geminicoccaceae</taxon>
        <taxon>Marinimicrococcus</taxon>
    </lineage>
</organism>
<dbReference type="RefSeq" id="WP_327789024.1">
    <property type="nucleotide sequence ID" value="NZ_JARGEQ010000091.1"/>
</dbReference>
<dbReference type="Proteomes" id="UP001301140">
    <property type="component" value="Unassembled WGS sequence"/>
</dbReference>
<accession>A0AAP3XRF0</accession>
<dbReference type="AlphaFoldDB" id="A0AAP3XRF0"/>
<name>A0AAP3XRF0_9PROT</name>
<feature type="region of interest" description="Disordered" evidence="1">
    <location>
        <begin position="1"/>
        <end position="64"/>
    </location>
</feature>
<comment type="caution">
    <text evidence="2">The sequence shown here is derived from an EMBL/GenBank/DDBJ whole genome shotgun (WGS) entry which is preliminary data.</text>
</comment>
<sequence>MSDEQASGGAVPGQAGKGGAARDERAARLAAQLRENLKRRKAQQRGRAERPDPVPEEGRDSADC</sequence>
<proteinExistence type="predicted"/>
<evidence type="ECO:0000313" key="3">
    <source>
        <dbReference type="Proteomes" id="UP001301140"/>
    </source>
</evidence>
<evidence type="ECO:0000313" key="2">
    <source>
        <dbReference type="EMBL" id="MDF1586609.1"/>
    </source>
</evidence>
<dbReference type="EMBL" id="JARGEQ010000091">
    <property type="protein sequence ID" value="MDF1586609.1"/>
    <property type="molecule type" value="Genomic_DNA"/>
</dbReference>
<keyword evidence="3" id="KW-1185">Reference proteome</keyword>
<evidence type="ECO:0000256" key="1">
    <source>
        <dbReference type="SAM" id="MobiDB-lite"/>
    </source>
</evidence>
<gene>
    <name evidence="2" type="ORF">PZ740_09465</name>
</gene>
<protein>
    <submittedName>
        <fullName evidence="2">Uncharacterized protein</fullName>
    </submittedName>
</protein>
<feature type="compositionally biased region" description="Basic and acidic residues" evidence="1">
    <location>
        <begin position="46"/>
        <end position="64"/>
    </location>
</feature>